<dbReference type="Proteomes" id="UP000503441">
    <property type="component" value="Chromosome"/>
</dbReference>
<organism evidence="1 2">
    <name type="scientific">Leucobacter coleopterorum</name>
    <dbReference type="NCBI Taxonomy" id="2714933"/>
    <lineage>
        <taxon>Bacteria</taxon>
        <taxon>Bacillati</taxon>
        <taxon>Actinomycetota</taxon>
        <taxon>Actinomycetes</taxon>
        <taxon>Micrococcales</taxon>
        <taxon>Microbacteriaceae</taxon>
        <taxon>Leucobacter</taxon>
    </lineage>
</organism>
<protein>
    <submittedName>
        <fullName evidence="1">Uncharacterized protein</fullName>
    </submittedName>
</protein>
<evidence type="ECO:0000313" key="1">
    <source>
        <dbReference type="EMBL" id="QIM17634.1"/>
    </source>
</evidence>
<keyword evidence="2" id="KW-1185">Reference proteome</keyword>
<reference evidence="1 2" key="1">
    <citation type="submission" date="2020-03" db="EMBL/GenBank/DDBJ databases">
        <title>Leucobacter sp. nov., isolated from beetles.</title>
        <authorList>
            <person name="Hyun D.-W."/>
            <person name="Bae J.-W."/>
        </authorList>
    </citation>
    <scope>NUCLEOTIDE SEQUENCE [LARGE SCALE GENOMIC DNA]</scope>
    <source>
        <strain evidence="1 2">HDW9A</strain>
    </source>
</reference>
<dbReference type="RefSeq" id="WP_166328362.1">
    <property type="nucleotide sequence ID" value="NZ_CP049933.1"/>
</dbReference>
<dbReference type="EMBL" id="CP049933">
    <property type="protein sequence ID" value="QIM17634.1"/>
    <property type="molecule type" value="Genomic_DNA"/>
</dbReference>
<name>A0ABX6JTM2_9MICO</name>
<evidence type="ECO:0000313" key="2">
    <source>
        <dbReference type="Proteomes" id="UP000503441"/>
    </source>
</evidence>
<sequence>MRSNVTVAYDFDFTTLEGGALPAGAVLSANDVDTINGDGIHQEQVSFNSPGNGDWLKYHGVNGPLGI</sequence>
<gene>
    <name evidence="1" type="ORF">G7066_00940</name>
</gene>
<accession>A0ABX6JTM2</accession>
<proteinExistence type="predicted"/>